<dbReference type="GeneID" id="19158038"/>
<feature type="domain" description="DUF7908" evidence="3">
    <location>
        <begin position="255"/>
        <end position="353"/>
    </location>
</feature>
<dbReference type="AlphaFoldDB" id="W9YYH0"/>
<dbReference type="Proteomes" id="UP000019484">
    <property type="component" value="Unassembled WGS sequence"/>
</dbReference>
<accession>W9YYH0</accession>
<keyword evidence="5" id="KW-1185">Reference proteome</keyword>
<name>W9YYH0_9EURO</name>
<reference evidence="4 5" key="1">
    <citation type="submission" date="2013-03" db="EMBL/GenBank/DDBJ databases">
        <title>The Genome Sequence of Capronia coronata CBS 617.96.</title>
        <authorList>
            <consortium name="The Broad Institute Genomics Platform"/>
            <person name="Cuomo C."/>
            <person name="de Hoog S."/>
            <person name="Gorbushina A."/>
            <person name="Walker B."/>
            <person name="Young S.K."/>
            <person name="Zeng Q."/>
            <person name="Gargeya S."/>
            <person name="Fitzgerald M."/>
            <person name="Haas B."/>
            <person name="Abouelleil A."/>
            <person name="Allen A.W."/>
            <person name="Alvarado L."/>
            <person name="Arachchi H.M."/>
            <person name="Berlin A.M."/>
            <person name="Chapman S.B."/>
            <person name="Gainer-Dewar J."/>
            <person name="Goldberg J."/>
            <person name="Griggs A."/>
            <person name="Gujja S."/>
            <person name="Hansen M."/>
            <person name="Howarth C."/>
            <person name="Imamovic A."/>
            <person name="Ireland A."/>
            <person name="Larimer J."/>
            <person name="McCowan C."/>
            <person name="Murphy C."/>
            <person name="Pearson M."/>
            <person name="Poon T.W."/>
            <person name="Priest M."/>
            <person name="Roberts A."/>
            <person name="Saif S."/>
            <person name="Shea T."/>
            <person name="Sisk P."/>
            <person name="Sykes S."/>
            <person name="Wortman J."/>
            <person name="Nusbaum C."/>
            <person name="Birren B."/>
        </authorList>
    </citation>
    <scope>NUCLEOTIDE SEQUENCE [LARGE SCALE GENOMIC DNA]</scope>
    <source>
        <strain evidence="4 5">CBS 617.96</strain>
    </source>
</reference>
<evidence type="ECO:0000256" key="1">
    <source>
        <dbReference type="SAM" id="MobiDB-lite"/>
    </source>
</evidence>
<feature type="chain" id="PRO_5004935126" description="DUF7908 domain-containing protein" evidence="2">
    <location>
        <begin position="22"/>
        <end position="662"/>
    </location>
</feature>
<feature type="signal peptide" evidence="2">
    <location>
        <begin position="1"/>
        <end position="21"/>
    </location>
</feature>
<feature type="region of interest" description="Disordered" evidence="1">
    <location>
        <begin position="100"/>
        <end position="149"/>
    </location>
</feature>
<dbReference type="InterPro" id="IPR057230">
    <property type="entry name" value="DUF7908"/>
</dbReference>
<dbReference type="eggNOG" id="ENOG502RZBP">
    <property type="taxonomic scope" value="Eukaryota"/>
</dbReference>
<feature type="region of interest" description="Disordered" evidence="1">
    <location>
        <begin position="500"/>
        <end position="591"/>
    </location>
</feature>
<keyword evidence="2" id="KW-0732">Signal</keyword>
<proteinExistence type="predicted"/>
<dbReference type="EMBL" id="AMWN01000002">
    <property type="protein sequence ID" value="EXJ94745.1"/>
    <property type="molecule type" value="Genomic_DNA"/>
</dbReference>
<gene>
    <name evidence="4" type="ORF">A1O1_03142</name>
</gene>
<sequence length="662" mass="66933">MRPSLSLLLQSLALRLAVVNGQALATVTYGPGGPCSAPLVTSVIVQPVYYSSFFQSASQIVNIFGNGETITIGNAPTTYIQNTYITTTIVSTVTTMINPSSLSSSVSGTSSTTTSGSDIGPVTTSALSSSSGSTSLSSITPTPSSITTTMSGYPTAPPTIYSTVAPPITIPTPQPVLLSTSVDSQGNTVTVTVTQPTFTLGEGLQSGVQTKIPATSPVLVGIAFGGPGAKVKRQAPTAAPSSTLDGPQPAGLLQGDDGGSGNNCGFATRWYLSEGMLLAGNDSVGRNFSDFYARITPQPWVNDVDTTFYFNDGILGWNSSDQGPATFYQCGDSLVYAGFPYPPREDCYVVTLGGIAAAACPVDYTDSAVETSTTTTSDSPESTTTLSVPDTTTTSDITTTSDMPSSALTTTAGVSSVDSTTTSPIAPPTSSPTPTSSPVPASTSSSPSLVPTSSTTTHTSTAASVLTTASTSNTAASPVSTSPTSLVLPTTSTTSIAGASVVTSTSSTTSTLQSTSASTSRVSSTSTGGTSETSSSSVVVGTTSTTSSSGSQTSPASSSSSGTSNGPAGVSSTTSVVGQSTSSTTQGLTSSVSTTSAGMWFDNEYRIIHVSGGNYIVDDNLNIELLVVGAGGRVFEQLHYDHDAIHNNVSKCVFVLHYWLIN</sequence>
<organism evidence="4 5">
    <name type="scientific">Capronia coronata CBS 617.96</name>
    <dbReference type="NCBI Taxonomy" id="1182541"/>
    <lineage>
        <taxon>Eukaryota</taxon>
        <taxon>Fungi</taxon>
        <taxon>Dikarya</taxon>
        <taxon>Ascomycota</taxon>
        <taxon>Pezizomycotina</taxon>
        <taxon>Eurotiomycetes</taxon>
        <taxon>Chaetothyriomycetidae</taxon>
        <taxon>Chaetothyriales</taxon>
        <taxon>Herpotrichiellaceae</taxon>
        <taxon>Capronia</taxon>
    </lineage>
</organism>
<dbReference type="RefSeq" id="XP_007722239.1">
    <property type="nucleotide sequence ID" value="XM_007724049.1"/>
</dbReference>
<feature type="compositionally biased region" description="Low complexity" evidence="1">
    <location>
        <begin position="371"/>
        <end position="402"/>
    </location>
</feature>
<dbReference type="OrthoDB" id="4161711at2759"/>
<feature type="region of interest" description="Disordered" evidence="1">
    <location>
        <begin position="230"/>
        <end position="258"/>
    </location>
</feature>
<evidence type="ECO:0000313" key="5">
    <source>
        <dbReference type="Proteomes" id="UP000019484"/>
    </source>
</evidence>
<evidence type="ECO:0000256" key="2">
    <source>
        <dbReference type="SAM" id="SignalP"/>
    </source>
</evidence>
<dbReference type="HOGENOM" id="CLU_023046_0_0_1"/>
<comment type="caution">
    <text evidence="4">The sequence shown here is derived from an EMBL/GenBank/DDBJ whole genome shotgun (WGS) entry which is preliminary data.</text>
</comment>
<dbReference type="Pfam" id="PF25485">
    <property type="entry name" value="DUF7908"/>
    <property type="match status" value="1"/>
</dbReference>
<evidence type="ECO:0000259" key="3">
    <source>
        <dbReference type="Pfam" id="PF25485"/>
    </source>
</evidence>
<feature type="region of interest" description="Disordered" evidence="1">
    <location>
        <begin position="371"/>
        <end position="461"/>
    </location>
</feature>
<feature type="compositionally biased region" description="Pro residues" evidence="1">
    <location>
        <begin position="425"/>
        <end position="437"/>
    </location>
</feature>
<evidence type="ECO:0000313" key="4">
    <source>
        <dbReference type="EMBL" id="EXJ94745.1"/>
    </source>
</evidence>
<feature type="compositionally biased region" description="Polar residues" evidence="1">
    <location>
        <begin position="403"/>
        <end position="418"/>
    </location>
</feature>
<protein>
    <recommendedName>
        <fullName evidence="3">DUF7908 domain-containing protein</fullName>
    </recommendedName>
</protein>
<feature type="compositionally biased region" description="Low complexity" evidence="1">
    <location>
        <begin position="438"/>
        <end position="461"/>
    </location>
</feature>
<dbReference type="STRING" id="1182541.W9YYH0"/>